<protein>
    <recommendedName>
        <fullName evidence="1">DUF6533 domain-containing protein</fullName>
    </recommendedName>
</protein>
<sequence>MVVPALTETTTSLAEFRNAYSTIYVGLAGFTILVWDHLITFDDEVEFIWNQPKGRLIYLFFFNRYITPL</sequence>
<reference evidence="2" key="1">
    <citation type="submission" date="2011-04" db="EMBL/GenBank/DDBJ databases">
        <title>Evolution of plant cell wall degrading machinery underlies the functional diversity of forest fungi.</title>
        <authorList>
            <consortium name="US DOE Joint Genome Institute (JGI-PGF)"/>
            <person name="Eastwood D.C."/>
            <person name="Floudas D."/>
            <person name="Binder M."/>
            <person name="Majcherczyk A."/>
            <person name="Schneider P."/>
            <person name="Aerts A."/>
            <person name="Asiegbu F.O."/>
            <person name="Baker S.E."/>
            <person name="Barry K."/>
            <person name="Bendiksby M."/>
            <person name="Blumentritt M."/>
            <person name="Coutinho P.M."/>
            <person name="Cullen D."/>
            <person name="Cullen D."/>
            <person name="Gathman A."/>
            <person name="Goodell B."/>
            <person name="Henrissat B."/>
            <person name="Ihrmark K."/>
            <person name="Kauserud H."/>
            <person name="Kohler A."/>
            <person name="LaButti K."/>
            <person name="Lapidus A."/>
            <person name="Lavin J.L."/>
            <person name="Lee Y.-H."/>
            <person name="Lindquist E."/>
            <person name="Lilly W."/>
            <person name="Lucas S."/>
            <person name="Morin E."/>
            <person name="Murat C."/>
            <person name="Oguiza J.A."/>
            <person name="Park J."/>
            <person name="Pisabarro A.G."/>
            <person name="Riley R."/>
            <person name="Rosling A."/>
            <person name="Salamov A."/>
            <person name="Schmidt O."/>
            <person name="Schmutz J."/>
            <person name="Skrede I."/>
            <person name="Stenlid J."/>
            <person name="Wiebenga A."/>
            <person name="Xie X."/>
            <person name="Kues U."/>
            <person name="Hibbett D.S."/>
            <person name="Hoffmeister D."/>
            <person name="Hogberg N."/>
            <person name="Martin F."/>
            <person name="Grigoriev I.V."/>
            <person name="Watkinson S.C."/>
        </authorList>
    </citation>
    <scope>NUCLEOTIDE SEQUENCE</scope>
    <source>
        <strain evidence="2">S7.9</strain>
    </source>
</reference>
<dbReference type="Pfam" id="PF20151">
    <property type="entry name" value="DUF6533"/>
    <property type="match status" value="1"/>
</dbReference>
<gene>
    <name evidence="2" type="ORF">SERLADRAFT_469992</name>
</gene>
<dbReference type="AlphaFoldDB" id="F8NYQ9"/>
<dbReference type="InterPro" id="IPR045340">
    <property type="entry name" value="DUF6533"/>
</dbReference>
<accession>F8NYQ9</accession>
<dbReference type="EMBL" id="GL945435">
    <property type="protein sequence ID" value="EGO23730.1"/>
    <property type="molecule type" value="Genomic_DNA"/>
</dbReference>
<dbReference type="GeneID" id="18819688"/>
<dbReference type="KEGG" id="sla:SERLADRAFT_469992"/>
<dbReference type="OrthoDB" id="3354157at2759"/>
<name>F8NYQ9_SERL9</name>
<feature type="domain" description="DUF6533" evidence="1">
    <location>
        <begin position="24"/>
        <end position="69"/>
    </location>
</feature>
<proteinExistence type="predicted"/>
<feature type="non-terminal residue" evidence="2">
    <location>
        <position position="69"/>
    </location>
</feature>
<dbReference type="Proteomes" id="UP000008064">
    <property type="component" value="Unassembled WGS sequence"/>
</dbReference>
<evidence type="ECO:0000313" key="2">
    <source>
        <dbReference type="EMBL" id="EGO23730.1"/>
    </source>
</evidence>
<evidence type="ECO:0000259" key="1">
    <source>
        <dbReference type="Pfam" id="PF20151"/>
    </source>
</evidence>
<dbReference type="HOGENOM" id="CLU_2782986_0_0_1"/>
<dbReference type="RefSeq" id="XP_007319492.1">
    <property type="nucleotide sequence ID" value="XM_007319430.1"/>
</dbReference>
<organism>
    <name type="scientific">Serpula lacrymans var. lacrymans (strain S7.9)</name>
    <name type="common">Dry rot fungus</name>
    <dbReference type="NCBI Taxonomy" id="578457"/>
    <lineage>
        <taxon>Eukaryota</taxon>
        <taxon>Fungi</taxon>
        <taxon>Dikarya</taxon>
        <taxon>Basidiomycota</taxon>
        <taxon>Agaricomycotina</taxon>
        <taxon>Agaricomycetes</taxon>
        <taxon>Agaricomycetidae</taxon>
        <taxon>Boletales</taxon>
        <taxon>Coniophorineae</taxon>
        <taxon>Serpulaceae</taxon>
        <taxon>Serpula</taxon>
    </lineage>
</organism>